<keyword evidence="4" id="KW-0548">Nucleotidyltransferase</keyword>
<proteinExistence type="inferred from homology"/>
<dbReference type="GO" id="GO:0009360">
    <property type="term" value="C:DNA polymerase III complex"/>
    <property type="evidence" value="ECO:0007669"/>
    <property type="project" value="UniProtKB-UniRule"/>
</dbReference>
<accession>A0A8D4LJA4</accession>
<reference evidence="12" key="1">
    <citation type="submission" date="2017-06" db="EMBL/GenBank/DDBJ databases">
        <title>Genome sequencing of pathogenic and non-pathogenic strains within Bisgaard taxon 40.</title>
        <authorList>
            <person name="Ladner J.T."/>
            <person name="Lovett S.P."/>
            <person name="Koroleva G."/>
            <person name="Lorch J.M."/>
        </authorList>
    </citation>
    <scope>NUCLEOTIDE SEQUENCE</scope>
    <source>
        <strain evidence="12">27576-1-I1</strain>
    </source>
</reference>
<keyword evidence="3" id="KW-0808">Transferase</keyword>
<dbReference type="EC" id="2.7.7.7" evidence="1 9"/>
<evidence type="ECO:0000256" key="3">
    <source>
        <dbReference type="ARBA" id="ARBA00022679"/>
    </source>
</evidence>
<dbReference type="Gene3D" id="1.20.272.10">
    <property type="match status" value="1"/>
</dbReference>
<evidence type="ECO:0000256" key="7">
    <source>
        <dbReference type="ARBA" id="ARBA00034754"/>
    </source>
</evidence>
<evidence type="ECO:0000256" key="5">
    <source>
        <dbReference type="ARBA" id="ARBA00022705"/>
    </source>
</evidence>
<organism evidence="12 13">
    <name type="scientific">Mergibacter septicus</name>
    <dbReference type="NCBI Taxonomy" id="221402"/>
    <lineage>
        <taxon>Bacteria</taxon>
        <taxon>Pseudomonadati</taxon>
        <taxon>Pseudomonadota</taxon>
        <taxon>Gammaproteobacteria</taxon>
        <taxon>Pasteurellales</taxon>
        <taxon>Pasteurellaceae</taxon>
        <taxon>Mergibacter</taxon>
    </lineage>
</organism>
<sequence>MQRIYPEHLSHSLQQGLKIAYLISGQDLLLLEESKQLIYQTAIQQGFDEKKEITINNSTDWNEIYDCCQAMGLFFTRQILVLNLPENLNHSQQTKLNDLIKLLHNDILLLLTSPKFNKSSEKQPWFIAFSQLNTALISCNTPTVEQLPQWIIHRAKTMGLTIEAEAVQLLAYSYESNLLALKQTLQLLQLLYPDNKLSFNRVKSCVEQSSVFTPYQWIDALLMGKSYRALRILNQLQQEDLQPVLLLRLLQRELQILLELINECSTQTKHEINFEQLRIAFDRLKIWKNRRPLYTNMLKRLNKEKLYKLFQQLADIERILKRDFSNNIWQQIENISLTCCQ</sequence>
<dbReference type="Gene3D" id="3.40.50.300">
    <property type="entry name" value="P-loop containing nucleotide triphosphate hydrolases"/>
    <property type="match status" value="1"/>
</dbReference>
<dbReference type="GO" id="GO:0003677">
    <property type="term" value="F:DNA binding"/>
    <property type="evidence" value="ECO:0007669"/>
    <property type="project" value="InterPro"/>
</dbReference>
<name>A0A8D4LJA4_9PAST</name>
<evidence type="ECO:0000313" key="12">
    <source>
        <dbReference type="EMBL" id="QDJ14594.1"/>
    </source>
</evidence>
<dbReference type="SUPFAM" id="SSF48019">
    <property type="entry name" value="post-AAA+ oligomerization domain-like"/>
    <property type="match status" value="1"/>
</dbReference>
<evidence type="ECO:0000259" key="10">
    <source>
        <dbReference type="Pfam" id="PF06144"/>
    </source>
</evidence>
<dbReference type="Gene3D" id="1.10.8.60">
    <property type="match status" value="1"/>
</dbReference>
<evidence type="ECO:0000259" key="11">
    <source>
        <dbReference type="Pfam" id="PF14840"/>
    </source>
</evidence>
<dbReference type="PANTHER" id="PTHR34388:SF1">
    <property type="entry name" value="DNA POLYMERASE III SUBUNIT DELTA"/>
    <property type="match status" value="1"/>
</dbReference>
<dbReference type="Pfam" id="PF14840">
    <property type="entry name" value="DNA_pol3_delt_C"/>
    <property type="match status" value="1"/>
</dbReference>
<dbReference type="InterPro" id="IPR005790">
    <property type="entry name" value="DNA_polIII_delta"/>
</dbReference>
<protein>
    <recommendedName>
        <fullName evidence="2 9">DNA polymerase III subunit delta</fullName>
        <ecNumber evidence="1 9">2.7.7.7</ecNumber>
    </recommendedName>
</protein>
<keyword evidence="6" id="KW-0239">DNA-directed DNA polymerase</keyword>
<dbReference type="AlphaFoldDB" id="A0A8D4LJA4"/>
<evidence type="ECO:0000313" key="13">
    <source>
        <dbReference type="Proteomes" id="UP000955338"/>
    </source>
</evidence>
<dbReference type="InterPro" id="IPR008921">
    <property type="entry name" value="DNA_pol3_clamp-load_cplx_C"/>
</dbReference>
<dbReference type="NCBIfam" id="TIGR01128">
    <property type="entry name" value="holA"/>
    <property type="match status" value="1"/>
</dbReference>
<evidence type="ECO:0000256" key="1">
    <source>
        <dbReference type="ARBA" id="ARBA00012417"/>
    </source>
</evidence>
<gene>
    <name evidence="12" type="ORF">CEP48_03795</name>
</gene>
<evidence type="ECO:0000256" key="2">
    <source>
        <dbReference type="ARBA" id="ARBA00017703"/>
    </source>
</evidence>
<feature type="domain" description="DNA polymerase III delta N-terminal" evidence="10">
    <location>
        <begin position="21"/>
        <end position="139"/>
    </location>
</feature>
<keyword evidence="13" id="KW-1185">Reference proteome</keyword>
<keyword evidence="5" id="KW-0235">DNA replication</keyword>
<dbReference type="Pfam" id="PF06144">
    <property type="entry name" value="DNA_pol3_delta"/>
    <property type="match status" value="1"/>
</dbReference>
<evidence type="ECO:0000256" key="8">
    <source>
        <dbReference type="ARBA" id="ARBA00049244"/>
    </source>
</evidence>
<evidence type="ECO:0000256" key="9">
    <source>
        <dbReference type="NCBIfam" id="TIGR01128"/>
    </source>
</evidence>
<dbReference type="EMBL" id="CP022011">
    <property type="protein sequence ID" value="QDJ14594.1"/>
    <property type="molecule type" value="Genomic_DNA"/>
</dbReference>
<evidence type="ECO:0000256" key="6">
    <source>
        <dbReference type="ARBA" id="ARBA00022932"/>
    </source>
</evidence>
<dbReference type="PANTHER" id="PTHR34388">
    <property type="entry name" value="DNA POLYMERASE III SUBUNIT DELTA"/>
    <property type="match status" value="1"/>
</dbReference>
<comment type="catalytic activity">
    <reaction evidence="8">
        <text>DNA(n) + a 2'-deoxyribonucleoside 5'-triphosphate = DNA(n+1) + diphosphate</text>
        <dbReference type="Rhea" id="RHEA:22508"/>
        <dbReference type="Rhea" id="RHEA-COMP:17339"/>
        <dbReference type="Rhea" id="RHEA-COMP:17340"/>
        <dbReference type="ChEBI" id="CHEBI:33019"/>
        <dbReference type="ChEBI" id="CHEBI:61560"/>
        <dbReference type="ChEBI" id="CHEBI:173112"/>
        <dbReference type="EC" id="2.7.7.7"/>
    </reaction>
</comment>
<dbReference type="InterPro" id="IPR010372">
    <property type="entry name" value="DNA_pol3_delta_N"/>
</dbReference>
<dbReference type="CDD" id="cd18138">
    <property type="entry name" value="HLD_clamp_pol_III_delta"/>
    <property type="match status" value="1"/>
</dbReference>
<dbReference type="GO" id="GO:0003887">
    <property type="term" value="F:DNA-directed DNA polymerase activity"/>
    <property type="evidence" value="ECO:0007669"/>
    <property type="project" value="UniProtKB-UniRule"/>
</dbReference>
<dbReference type="GO" id="GO:0006261">
    <property type="term" value="P:DNA-templated DNA replication"/>
    <property type="evidence" value="ECO:0007669"/>
    <property type="project" value="TreeGrafter"/>
</dbReference>
<dbReference type="RefSeq" id="WP_265482673.1">
    <property type="nucleotide sequence ID" value="NZ_CP022011.1"/>
</dbReference>
<evidence type="ECO:0000256" key="4">
    <source>
        <dbReference type="ARBA" id="ARBA00022695"/>
    </source>
</evidence>
<dbReference type="SUPFAM" id="SSF52540">
    <property type="entry name" value="P-loop containing nucleoside triphosphate hydrolases"/>
    <property type="match status" value="1"/>
</dbReference>
<dbReference type="InterPro" id="IPR032780">
    <property type="entry name" value="DNA_pol3_delt_C"/>
</dbReference>
<dbReference type="InterPro" id="IPR027417">
    <property type="entry name" value="P-loop_NTPase"/>
</dbReference>
<comment type="similarity">
    <text evidence="7">Belongs to the DNA polymerase HolA subunit family.</text>
</comment>
<dbReference type="Proteomes" id="UP000955338">
    <property type="component" value="Chromosome"/>
</dbReference>
<feature type="domain" description="DNA polymerase III subunit delta C-terminal" evidence="11">
    <location>
        <begin position="214"/>
        <end position="340"/>
    </location>
</feature>